<protein>
    <submittedName>
        <fullName evidence="3">DUF975 family protein</fullName>
    </submittedName>
</protein>
<evidence type="ECO:0000256" key="2">
    <source>
        <dbReference type="SAM" id="Phobius"/>
    </source>
</evidence>
<accession>A0ABW2Y1Z8</accession>
<dbReference type="Pfam" id="PF06161">
    <property type="entry name" value="DUF975"/>
    <property type="match status" value="1"/>
</dbReference>
<evidence type="ECO:0000313" key="4">
    <source>
        <dbReference type="Proteomes" id="UP001597036"/>
    </source>
</evidence>
<name>A0ABW2Y1Z8_9BIFI</name>
<dbReference type="PANTHER" id="PTHR40076">
    <property type="entry name" value="MEMBRANE PROTEIN-RELATED"/>
    <property type="match status" value="1"/>
</dbReference>
<comment type="caution">
    <text evidence="3">The sequence shown here is derived from an EMBL/GenBank/DDBJ whole genome shotgun (WGS) entry which is preliminary data.</text>
</comment>
<sequence>MTRAQLKAQAKASLQGKYGKSIGLLLIIEVIGLAFGILATIVSPYTRTSEGLYTTSNGFGPFIRFIGGIVTALLGISFMLYSLHVIDRTDKGVGEELVAPYNNDKAWSTIKNALLVWIFTFLWSLLLAIPGIVKSYSYSMSYYLTEDWGNQGYKLKSTEAINESRRLMKGHKWELFVLDLSFLGWIILTPFTLGFLLLWLVPYMSATRAAFYRNLLAQDAQARQTGTQFAQTAQPMQYAQPQAQTTYAQSAYAQPQQSAYNAKSVQQPATQQAATNSATPVSPYSVSPTTSTQTPEEMGTPGTPVNPENSAGSAPEAE</sequence>
<feature type="region of interest" description="Disordered" evidence="1">
    <location>
        <begin position="262"/>
        <end position="318"/>
    </location>
</feature>
<feature type="compositionally biased region" description="Low complexity" evidence="1">
    <location>
        <begin position="277"/>
        <end position="295"/>
    </location>
</feature>
<keyword evidence="2" id="KW-0472">Membrane</keyword>
<evidence type="ECO:0000313" key="3">
    <source>
        <dbReference type="EMBL" id="MFD0704280.1"/>
    </source>
</evidence>
<keyword evidence="2" id="KW-0812">Transmembrane</keyword>
<feature type="transmembrane region" description="Helical" evidence="2">
    <location>
        <begin position="114"/>
        <end position="133"/>
    </location>
</feature>
<keyword evidence="2" id="KW-1133">Transmembrane helix</keyword>
<dbReference type="EMBL" id="JBHTHQ010000006">
    <property type="protein sequence ID" value="MFD0704280.1"/>
    <property type="molecule type" value="Genomic_DNA"/>
</dbReference>
<dbReference type="RefSeq" id="WP_377937657.1">
    <property type="nucleotide sequence ID" value="NZ_JBHTHQ010000006.1"/>
</dbReference>
<feature type="compositionally biased region" description="Polar residues" evidence="1">
    <location>
        <begin position="262"/>
        <end position="276"/>
    </location>
</feature>
<dbReference type="PANTHER" id="PTHR40076:SF1">
    <property type="entry name" value="MEMBRANE PROTEIN"/>
    <property type="match status" value="1"/>
</dbReference>
<feature type="transmembrane region" description="Helical" evidence="2">
    <location>
        <begin position="182"/>
        <end position="203"/>
    </location>
</feature>
<evidence type="ECO:0000256" key="1">
    <source>
        <dbReference type="SAM" id="MobiDB-lite"/>
    </source>
</evidence>
<proteinExistence type="predicted"/>
<reference evidence="4" key="1">
    <citation type="journal article" date="2019" name="Int. J. Syst. Evol. Microbiol.">
        <title>The Global Catalogue of Microorganisms (GCM) 10K type strain sequencing project: providing services to taxonomists for standard genome sequencing and annotation.</title>
        <authorList>
            <consortium name="The Broad Institute Genomics Platform"/>
            <consortium name="The Broad Institute Genome Sequencing Center for Infectious Disease"/>
            <person name="Wu L."/>
            <person name="Ma J."/>
        </authorList>
    </citation>
    <scope>NUCLEOTIDE SEQUENCE [LARGE SCALE GENOMIC DNA]</scope>
    <source>
        <strain evidence="4">CCM 8604</strain>
    </source>
</reference>
<dbReference type="InterPro" id="IPR010380">
    <property type="entry name" value="DUF975"/>
</dbReference>
<feature type="transmembrane region" description="Helical" evidence="2">
    <location>
        <begin position="21"/>
        <end position="42"/>
    </location>
</feature>
<organism evidence="3 4">
    <name type="scientific">Alloscardovia venturai</name>
    <dbReference type="NCBI Taxonomy" id="1769421"/>
    <lineage>
        <taxon>Bacteria</taxon>
        <taxon>Bacillati</taxon>
        <taxon>Actinomycetota</taxon>
        <taxon>Actinomycetes</taxon>
        <taxon>Bifidobacteriales</taxon>
        <taxon>Bifidobacteriaceae</taxon>
        <taxon>Alloscardovia</taxon>
    </lineage>
</organism>
<keyword evidence="4" id="KW-1185">Reference proteome</keyword>
<feature type="transmembrane region" description="Helical" evidence="2">
    <location>
        <begin position="62"/>
        <end position="81"/>
    </location>
</feature>
<dbReference type="Proteomes" id="UP001597036">
    <property type="component" value="Unassembled WGS sequence"/>
</dbReference>
<gene>
    <name evidence="3" type="ORF">ACFQY8_00720</name>
</gene>